<evidence type="ECO:0000259" key="3">
    <source>
        <dbReference type="Pfam" id="PF00144"/>
    </source>
</evidence>
<dbReference type="PANTHER" id="PTHR46825">
    <property type="entry name" value="D-ALANYL-D-ALANINE-CARBOXYPEPTIDASE/ENDOPEPTIDASE AMPH"/>
    <property type="match status" value="1"/>
</dbReference>
<dbReference type="Gene3D" id="3.40.710.10">
    <property type="entry name" value="DD-peptidase/beta-lactamase superfamily"/>
    <property type="match status" value="1"/>
</dbReference>
<evidence type="ECO:0000313" key="5">
    <source>
        <dbReference type="Proteomes" id="UP000272464"/>
    </source>
</evidence>
<gene>
    <name evidence="4" type="ORF">EJP77_08030</name>
</gene>
<keyword evidence="5" id="KW-1185">Reference proteome</keyword>
<protein>
    <recommendedName>
        <fullName evidence="3">Beta-lactamase-related domain-containing protein</fullName>
    </recommendedName>
</protein>
<feature type="signal peptide" evidence="2">
    <location>
        <begin position="1"/>
        <end position="30"/>
    </location>
</feature>
<comment type="caution">
    <text evidence="4">The sequence shown here is derived from an EMBL/GenBank/DDBJ whole genome shotgun (WGS) entry which is preliminary data.</text>
</comment>
<proteinExistence type="predicted"/>
<dbReference type="InterPro" id="IPR050491">
    <property type="entry name" value="AmpC-like"/>
</dbReference>
<keyword evidence="1" id="KW-0472">Membrane</keyword>
<evidence type="ECO:0000313" key="4">
    <source>
        <dbReference type="EMBL" id="RUT33582.1"/>
    </source>
</evidence>
<feature type="transmembrane region" description="Helical" evidence="1">
    <location>
        <begin position="523"/>
        <end position="541"/>
    </location>
</feature>
<feature type="transmembrane region" description="Helical" evidence="1">
    <location>
        <begin position="553"/>
        <end position="574"/>
    </location>
</feature>
<keyword evidence="1" id="KW-0812">Transmembrane</keyword>
<reference evidence="4 5" key="1">
    <citation type="submission" date="2018-12" db="EMBL/GenBank/DDBJ databases">
        <authorList>
            <person name="Sun L."/>
            <person name="Chen Z."/>
        </authorList>
    </citation>
    <scope>NUCLEOTIDE SEQUENCE [LARGE SCALE GENOMIC DNA]</scope>
    <source>
        <strain evidence="4 5">3-5-3</strain>
    </source>
</reference>
<keyword evidence="1" id="KW-1133">Transmembrane helix</keyword>
<dbReference type="Pfam" id="PF00144">
    <property type="entry name" value="Beta-lactamase"/>
    <property type="match status" value="1"/>
</dbReference>
<sequence length="608" mass="68993">MGGIFVFIKLKIVRWLLLAALLCSVFPASASASAPDKQQLEAFLDEFMNSKMKEYHVPGAVVSVVQDGKAVFLKGYGYANLERKVPADPYKTIFRVGSISKSVTSTAVMQLYEEGKIDLHKDIKQYIPDLKLSYIDQSPITMHHLLTHTAGFCESIYAVGRDRDQQVSLEEAIKTGLPGLCRKPGEQVAYSNQGLSLAGYLVEKLSGKPYEEVIRDRIFKPLQMNHSSFHFQESDPNLARSYSYDNGTYKAAPYSYIHHLPAGALNSTAEDMTHYMIAHLQQGQYEGSRILSDRTAELMHQTQFTMNKNMPGMAYGFYERYQNGLRLIEHDGGIDEFESYMYLLPSEHTGIFISTNSGEGTNVIEQLISAYLDRFYPDTQRLTRTASPATLQELKSIEGYYIPNRAHLQGPFNFGQNLSAVPVKAVEDGVITMKDQRYLQIGPNLFQNEKSQELIYVDAEHHTLALSSIPMMEYERQNSPVYNPTLNIVVLLGFALIYPLQVIVALILWLVGLLSRKKARFDWLSTLVSVLFIVYFLFAISTQELFINRIPGWSYLFLYLPIILLSVLIVRLLVRLVRKMKVTVLQYLFLAATAAFVIYLYSWSFFSV</sequence>
<organism evidence="4 5">
    <name type="scientific">Paenibacillus zeisoli</name>
    <dbReference type="NCBI Taxonomy" id="2496267"/>
    <lineage>
        <taxon>Bacteria</taxon>
        <taxon>Bacillati</taxon>
        <taxon>Bacillota</taxon>
        <taxon>Bacilli</taxon>
        <taxon>Bacillales</taxon>
        <taxon>Paenibacillaceae</taxon>
        <taxon>Paenibacillus</taxon>
    </lineage>
</organism>
<name>A0A433XHP0_9BACL</name>
<evidence type="ECO:0000256" key="2">
    <source>
        <dbReference type="SAM" id="SignalP"/>
    </source>
</evidence>
<keyword evidence="2" id="KW-0732">Signal</keyword>
<feature type="transmembrane region" description="Helical" evidence="1">
    <location>
        <begin position="586"/>
        <end position="606"/>
    </location>
</feature>
<feature type="domain" description="Beta-lactamase-related" evidence="3">
    <location>
        <begin position="45"/>
        <end position="360"/>
    </location>
</feature>
<dbReference type="PANTHER" id="PTHR46825:SF9">
    <property type="entry name" value="BETA-LACTAMASE-RELATED DOMAIN-CONTAINING PROTEIN"/>
    <property type="match status" value="1"/>
</dbReference>
<evidence type="ECO:0000256" key="1">
    <source>
        <dbReference type="SAM" id="Phobius"/>
    </source>
</evidence>
<accession>A0A433XHP0</accession>
<dbReference type="InterPro" id="IPR001466">
    <property type="entry name" value="Beta-lactam-related"/>
</dbReference>
<dbReference type="SUPFAM" id="SSF56601">
    <property type="entry name" value="beta-lactamase/transpeptidase-like"/>
    <property type="match status" value="1"/>
</dbReference>
<dbReference type="OrthoDB" id="846150at2"/>
<dbReference type="AlphaFoldDB" id="A0A433XHP0"/>
<dbReference type="InterPro" id="IPR012338">
    <property type="entry name" value="Beta-lactam/transpept-like"/>
</dbReference>
<feature type="transmembrane region" description="Helical" evidence="1">
    <location>
        <begin position="488"/>
        <end position="511"/>
    </location>
</feature>
<dbReference type="EMBL" id="RZNX01000002">
    <property type="protein sequence ID" value="RUT33582.1"/>
    <property type="molecule type" value="Genomic_DNA"/>
</dbReference>
<feature type="chain" id="PRO_5038576005" description="Beta-lactamase-related domain-containing protein" evidence="2">
    <location>
        <begin position="31"/>
        <end position="608"/>
    </location>
</feature>
<dbReference type="Proteomes" id="UP000272464">
    <property type="component" value="Unassembled WGS sequence"/>
</dbReference>